<evidence type="ECO:0000256" key="1">
    <source>
        <dbReference type="SAM" id="MobiDB-lite"/>
    </source>
</evidence>
<organism evidence="2 3">
    <name type="scientific">Prorocentrum cordatum</name>
    <dbReference type="NCBI Taxonomy" id="2364126"/>
    <lineage>
        <taxon>Eukaryota</taxon>
        <taxon>Sar</taxon>
        <taxon>Alveolata</taxon>
        <taxon>Dinophyceae</taxon>
        <taxon>Prorocentrales</taxon>
        <taxon>Prorocentraceae</taxon>
        <taxon>Prorocentrum</taxon>
    </lineage>
</organism>
<keyword evidence="3" id="KW-1185">Reference proteome</keyword>
<comment type="caution">
    <text evidence="2">The sequence shown here is derived from an EMBL/GenBank/DDBJ whole genome shotgun (WGS) entry which is preliminary data.</text>
</comment>
<feature type="region of interest" description="Disordered" evidence="1">
    <location>
        <begin position="79"/>
        <end position="101"/>
    </location>
</feature>
<protein>
    <submittedName>
        <fullName evidence="2">Uncharacterized protein</fullName>
    </submittedName>
</protein>
<gene>
    <name evidence="2" type="ORF">PCOR1329_LOCUS1724</name>
</gene>
<feature type="non-terminal residue" evidence="2">
    <location>
        <position position="1"/>
    </location>
</feature>
<name>A0ABN9PC76_9DINO</name>
<proteinExistence type="predicted"/>
<dbReference type="Proteomes" id="UP001189429">
    <property type="component" value="Unassembled WGS sequence"/>
</dbReference>
<sequence length="101" mass="10984">EMASGLFGYAAQLWHAAMPSMGPVAPPSTMRVSLECVLSASVDLRAVPLEHRQLRTELVQGRPWRVGRRDEPEAIARLLRPAAAPQETASSRSPGSHPAWC</sequence>
<evidence type="ECO:0000313" key="2">
    <source>
        <dbReference type="EMBL" id="CAK0790457.1"/>
    </source>
</evidence>
<evidence type="ECO:0000313" key="3">
    <source>
        <dbReference type="Proteomes" id="UP001189429"/>
    </source>
</evidence>
<reference evidence="2" key="1">
    <citation type="submission" date="2023-10" db="EMBL/GenBank/DDBJ databases">
        <authorList>
            <person name="Chen Y."/>
            <person name="Shah S."/>
            <person name="Dougan E. K."/>
            <person name="Thang M."/>
            <person name="Chan C."/>
        </authorList>
    </citation>
    <scope>NUCLEOTIDE SEQUENCE [LARGE SCALE GENOMIC DNA]</scope>
</reference>
<accession>A0ABN9PC76</accession>
<dbReference type="EMBL" id="CAUYUJ010000425">
    <property type="protein sequence ID" value="CAK0790457.1"/>
    <property type="molecule type" value="Genomic_DNA"/>
</dbReference>